<keyword evidence="1" id="KW-0175">Coiled coil</keyword>
<evidence type="ECO:0000313" key="3">
    <source>
        <dbReference type="Proteomes" id="UP000541444"/>
    </source>
</evidence>
<gene>
    <name evidence="2" type="ORF">GIB67_009720</name>
</gene>
<dbReference type="EMBL" id="JACGCM010002435">
    <property type="protein sequence ID" value="KAF6139873.1"/>
    <property type="molecule type" value="Genomic_DNA"/>
</dbReference>
<reference evidence="2 3" key="1">
    <citation type="journal article" date="2020" name="IScience">
        <title>Genome Sequencing of the Endangered Kingdonia uniflora (Circaeasteraceae, Ranunculales) Reveals Potential Mechanisms of Evolutionary Specialization.</title>
        <authorList>
            <person name="Sun Y."/>
            <person name="Deng T."/>
            <person name="Zhang A."/>
            <person name="Moore M.J."/>
            <person name="Landis J.B."/>
            <person name="Lin N."/>
            <person name="Zhang H."/>
            <person name="Zhang X."/>
            <person name="Huang J."/>
            <person name="Zhang X."/>
            <person name="Sun H."/>
            <person name="Wang H."/>
        </authorList>
    </citation>
    <scope>NUCLEOTIDE SEQUENCE [LARGE SCALE GENOMIC DNA]</scope>
    <source>
        <strain evidence="2">TB1705</strain>
        <tissue evidence="2">Leaf</tissue>
    </source>
</reference>
<sequence>MDVLNLSIGGPHYYLDLPFIEKEYGEDGNGHVRGFSGHINKTSVRVTTPLRKVIEREKSKNNQFADEVVSVRQEFEEKLEVEASKHRRLEERIGAFESRRVDMEFICTMLLQAMPLSLWPASCEMGDRVLRLIQNCRRSSTISGSSPWVFALLQKYVSQACLKSTSSDSS</sequence>
<organism evidence="2 3">
    <name type="scientific">Kingdonia uniflora</name>
    <dbReference type="NCBI Taxonomy" id="39325"/>
    <lineage>
        <taxon>Eukaryota</taxon>
        <taxon>Viridiplantae</taxon>
        <taxon>Streptophyta</taxon>
        <taxon>Embryophyta</taxon>
        <taxon>Tracheophyta</taxon>
        <taxon>Spermatophyta</taxon>
        <taxon>Magnoliopsida</taxon>
        <taxon>Ranunculales</taxon>
        <taxon>Circaeasteraceae</taxon>
        <taxon>Kingdonia</taxon>
    </lineage>
</organism>
<name>A0A7J7LB87_9MAGN</name>
<evidence type="ECO:0000256" key="1">
    <source>
        <dbReference type="SAM" id="Coils"/>
    </source>
</evidence>
<protein>
    <submittedName>
        <fullName evidence="2">Uncharacterized protein</fullName>
    </submittedName>
</protein>
<dbReference type="AlphaFoldDB" id="A0A7J7LB87"/>
<evidence type="ECO:0000313" key="2">
    <source>
        <dbReference type="EMBL" id="KAF6139873.1"/>
    </source>
</evidence>
<keyword evidence="3" id="KW-1185">Reference proteome</keyword>
<dbReference type="Proteomes" id="UP000541444">
    <property type="component" value="Unassembled WGS sequence"/>
</dbReference>
<comment type="caution">
    <text evidence="2">The sequence shown here is derived from an EMBL/GenBank/DDBJ whole genome shotgun (WGS) entry which is preliminary data.</text>
</comment>
<accession>A0A7J7LB87</accession>
<proteinExistence type="predicted"/>
<feature type="coiled-coil region" evidence="1">
    <location>
        <begin position="54"/>
        <end position="92"/>
    </location>
</feature>